<feature type="compositionally biased region" description="Acidic residues" evidence="1">
    <location>
        <begin position="550"/>
        <end position="562"/>
    </location>
</feature>
<dbReference type="Proteomes" id="UP000199069">
    <property type="component" value="Unassembled WGS sequence"/>
</dbReference>
<gene>
    <name evidence="3" type="primary">FGENESH: predicted gene_2.368</name>
    <name evidence="4" type="ORF">AAT19DRAFT_12324</name>
    <name evidence="3" type="ORF">BN2166_0011990</name>
</gene>
<name>A0A0K3C8Z4_RHOTO</name>
<dbReference type="Pfam" id="PF04366">
    <property type="entry name" value="Ysc84"/>
    <property type="match status" value="1"/>
</dbReference>
<feature type="compositionally biased region" description="Low complexity" evidence="1">
    <location>
        <begin position="455"/>
        <end position="472"/>
    </location>
</feature>
<dbReference type="GO" id="GO:0035091">
    <property type="term" value="F:phosphatidylinositol binding"/>
    <property type="evidence" value="ECO:0007669"/>
    <property type="project" value="TreeGrafter"/>
</dbReference>
<reference evidence="3 5" key="1">
    <citation type="submission" date="2015-07" db="EMBL/GenBank/DDBJ databases">
        <authorList>
            <person name="Cajimat M.N.B."/>
            <person name="Milazzo M.L."/>
            <person name="Fulhorst C.F."/>
        </authorList>
    </citation>
    <scope>NUCLEOTIDE SEQUENCE [LARGE SCALE GENOMIC DNA]</scope>
    <source>
        <strain evidence="3">Single colony</strain>
    </source>
</reference>
<feature type="compositionally biased region" description="Basic and acidic residues" evidence="1">
    <location>
        <begin position="568"/>
        <end position="600"/>
    </location>
</feature>
<feature type="compositionally biased region" description="Low complexity" evidence="1">
    <location>
        <begin position="306"/>
        <end position="325"/>
    </location>
</feature>
<feature type="compositionally biased region" description="Pro residues" evidence="1">
    <location>
        <begin position="326"/>
        <end position="337"/>
    </location>
</feature>
<dbReference type="CDD" id="cd11524">
    <property type="entry name" value="SYLF"/>
    <property type="match status" value="1"/>
</dbReference>
<evidence type="ECO:0000313" key="3">
    <source>
        <dbReference type="EMBL" id="CTR05338.1"/>
    </source>
</evidence>
<evidence type="ECO:0000256" key="1">
    <source>
        <dbReference type="SAM" id="MobiDB-lite"/>
    </source>
</evidence>
<organism evidence="3 5">
    <name type="scientific">Rhodotorula toruloides</name>
    <name type="common">Yeast</name>
    <name type="synonym">Rhodosporidium toruloides</name>
    <dbReference type="NCBI Taxonomy" id="5286"/>
    <lineage>
        <taxon>Eukaryota</taxon>
        <taxon>Fungi</taxon>
        <taxon>Dikarya</taxon>
        <taxon>Basidiomycota</taxon>
        <taxon>Pucciniomycotina</taxon>
        <taxon>Microbotryomycetes</taxon>
        <taxon>Sporidiobolales</taxon>
        <taxon>Sporidiobolaceae</taxon>
        <taxon>Rhodotorula</taxon>
    </lineage>
</organism>
<feature type="compositionally biased region" description="Polar residues" evidence="1">
    <location>
        <begin position="341"/>
        <end position="350"/>
    </location>
</feature>
<feature type="compositionally biased region" description="Basic and acidic residues" evidence="1">
    <location>
        <begin position="412"/>
        <end position="427"/>
    </location>
</feature>
<evidence type="ECO:0000259" key="2">
    <source>
        <dbReference type="Pfam" id="PF04366"/>
    </source>
</evidence>
<proteinExistence type="predicted"/>
<dbReference type="STRING" id="5286.A0A0K3C8Z4"/>
<dbReference type="Proteomes" id="UP000239560">
    <property type="component" value="Unassembled WGS sequence"/>
</dbReference>
<evidence type="ECO:0000313" key="4">
    <source>
        <dbReference type="EMBL" id="PRQ76906.1"/>
    </source>
</evidence>
<feature type="compositionally biased region" description="Polar residues" evidence="1">
    <location>
        <begin position="435"/>
        <end position="453"/>
    </location>
</feature>
<dbReference type="OMA" id="VIINTCE"/>
<protein>
    <submittedName>
        <fullName evidence="3">BY PROTMAP: gi|472587048|gb|EMS24547.1| Ysc84 actin-binding domain protein [Rhodosporidium toruloides NP11] gi|647394767|emb|CDR36001.1| RHTO0S01e12002g1_1 [Rhodosporidium toruloides]</fullName>
    </submittedName>
    <submittedName>
        <fullName evidence="4">DUF500-domain containing protein</fullName>
    </submittedName>
</protein>
<reference evidence="4 6" key="2">
    <citation type="journal article" date="2018" name="Elife">
        <title>Functional genomics of lipid metabolism in the oleaginous yeast Rhodosporidium toruloides.</title>
        <authorList>
            <person name="Coradetti S.T."/>
            <person name="Pinel D."/>
            <person name="Geiselman G."/>
            <person name="Ito M."/>
            <person name="Mondo S."/>
            <person name="Reilly M.C."/>
            <person name="Cheng Y.F."/>
            <person name="Bauer S."/>
            <person name="Grigoriev I."/>
            <person name="Gladden J.M."/>
            <person name="Simmons B.A."/>
            <person name="Brem R."/>
            <person name="Arkin A.P."/>
            <person name="Skerker J.M."/>
        </authorList>
    </citation>
    <scope>NUCLEOTIDE SEQUENCE [LARGE SCALE GENOMIC DNA]</scope>
    <source>
        <strain evidence="4 6">NBRC 0880</strain>
    </source>
</reference>
<feature type="compositionally biased region" description="Low complexity" evidence="1">
    <location>
        <begin position="17"/>
        <end position="27"/>
    </location>
</feature>
<dbReference type="PANTHER" id="PTHR15629:SF8">
    <property type="entry name" value="DUF500 DOMAIN PROTEIN (AFU_ORTHOLOGUE AFUA_5G07310)"/>
    <property type="match status" value="1"/>
</dbReference>
<dbReference type="EMBL" id="LCTV02000002">
    <property type="protein sequence ID" value="PRQ76906.1"/>
    <property type="molecule type" value="Genomic_DNA"/>
</dbReference>
<feature type="domain" description="Ysc84 actin-binding" evidence="2">
    <location>
        <begin position="174"/>
        <end position="284"/>
    </location>
</feature>
<dbReference type="EMBL" id="CWKI01000002">
    <property type="protein sequence ID" value="CTR05338.1"/>
    <property type="molecule type" value="Genomic_DNA"/>
</dbReference>
<feature type="compositionally biased region" description="Low complexity" evidence="1">
    <location>
        <begin position="359"/>
        <end position="373"/>
    </location>
</feature>
<feature type="compositionally biased region" description="Basic and acidic residues" evidence="1">
    <location>
        <begin position="388"/>
        <end position="398"/>
    </location>
</feature>
<evidence type="ECO:0000313" key="5">
    <source>
        <dbReference type="Proteomes" id="UP000199069"/>
    </source>
</evidence>
<feature type="region of interest" description="Disordered" evidence="1">
    <location>
        <begin position="301"/>
        <end position="600"/>
    </location>
</feature>
<feature type="compositionally biased region" description="Pro residues" evidence="1">
    <location>
        <begin position="7"/>
        <end position="16"/>
    </location>
</feature>
<dbReference type="AlphaFoldDB" id="A0A0K3C8Z4"/>
<keyword evidence="5" id="KW-1185">Reference proteome</keyword>
<dbReference type="PANTHER" id="PTHR15629">
    <property type="entry name" value="SH3YL1 PROTEIN"/>
    <property type="match status" value="1"/>
</dbReference>
<dbReference type="InterPro" id="IPR007461">
    <property type="entry name" value="Ysc84_actin-binding"/>
</dbReference>
<dbReference type="InterPro" id="IPR051702">
    <property type="entry name" value="SH3_domain_YSC84-like"/>
</dbReference>
<dbReference type="OrthoDB" id="443981at2759"/>
<sequence length="600" mass="63278">MDEPEAKTPPPLPPRQPSSAAAASPASLAPPRPSIWDRARSSTIGALDAARTGLFTSKAAEKARNDSLGPLSPPDECARAARIVRTFTLDAADLPTEISLDERRKSQVILRKVPTEVVAAAQGVVVLTVLKKSGSEGEAAGNGVMLARLQDGRWSPPCAVVMEKLLLGEELDKDVYDVMLILRSHATVQSLFQLPVFLGGDLSVSSGPVGNGMMLEEEMQAAAIWVYAKNKALYQPLRLEDAVLEQRADDNSSAYGRLVSPREILEGLVEVPAWSEGLHHTVAAAEGLDFQNGLIPLGPSSSETFLSPDPAAASPATSPTLASSAPSPPHVSPPPLLPRSTASSGTSFLSYFSRPRAGSSSQAQTSPSATSPTSRRRLPKEELDDEDLAARREMEEAMRSFGIEDPSINLKSRAEDPLLVVDERYGEGDPEEAESTAQTGRTGSVTPELTASPGSRASLSLLSTQATSAVLSDEVEHPPDSPSAKVASPALKQVEEASVSRRGSTKGSPRVGQGDKPPVPPRRTPRIGTTGSPRPGSPAVQQADDKAVEEGEEEKAAEEAKEDGEVQQGEKDASPAGEEQAKEGEGEGEAESKGEEEKKD</sequence>
<evidence type="ECO:0000313" key="6">
    <source>
        <dbReference type="Proteomes" id="UP000239560"/>
    </source>
</evidence>
<accession>A0A0K3C8Z4</accession>
<feature type="region of interest" description="Disordered" evidence="1">
    <location>
        <begin position="1"/>
        <end position="36"/>
    </location>
</feature>